<dbReference type="HOGENOM" id="CLU_3098228_0_0_6"/>
<sequence length="51" mass="5845">MCTMSLIRTMIKEGELGHSRAVVAHWVLGYQMVFCGDYKHPLRMKQYGGTI</sequence>
<gene>
    <name evidence="1" type="ordered locus">Dd703_1505</name>
</gene>
<dbReference type="Proteomes" id="UP000002734">
    <property type="component" value="Chromosome"/>
</dbReference>
<protein>
    <submittedName>
        <fullName evidence="1">Uncharacterized protein</fullName>
    </submittedName>
</protein>
<name>C6C340_MUSP7</name>
<evidence type="ECO:0000313" key="2">
    <source>
        <dbReference type="Proteomes" id="UP000002734"/>
    </source>
</evidence>
<accession>C6C340</accession>
<dbReference type="STRING" id="579405.Dd703_1505"/>
<organism evidence="1 2">
    <name type="scientific">Musicola paradisiaca (strain Ech703)</name>
    <name type="common">Dickeya paradisiaca</name>
    <name type="synonym">Dickeya dadantii</name>
    <dbReference type="NCBI Taxonomy" id="579405"/>
    <lineage>
        <taxon>Bacteria</taxon>
        <taxon>Pseudomonadati</taxon>
        <taxon>Pseudomonadota</taxon>
        <taxon>Gammaproteobacteria</taxon>
        <taxon>Enterobacterales</taxon>
        <taxon>Pectobacteriaceae</taxon>
        <taxon>Musicola</taxon>
    </lineage>
</organism>
<evidence type="ECO:0000313" key="1">
    <source>
        <dbReference type="EMBL" id="ACS85305.1"/>
    </source>
</evidence>
<keyword evidence="2" id="KW-1185">Reference proteome</keyword>
<reference evidence="1" key="1">
    <citation type="submission" date="2009-06" db="EMBL/GenBank/DDBJ databases">
        <title>Complete sequence of Dickeya dadantii Ech703.</title>
        <authorList>
            <consortium name="US DOE Joint Genome Institute"/>
            <person name="Lucas S."/>
            <person name="Copeland A."/>
            <person name="Lapidus A."/>
            <person name="Glavina del Rio T."/>
            <person name="Dalin E."/>
            <person name="Tice H."/>
            <person name="Bruce D."/>
            <person name="Goodwin L."/>
            <person name="Pitluck S."/>
            <person name="Chertkov O."/>
            <person name="Brettin T."/>
            <person name="Detter J.C."/>
            <person name="Han C."/>
            <person name="Larimer F."/>
            <person name="Land M."/>
            <person name="Hauser L."/>
            <person name="Kyrpides N."/>
            <person name="Mikhailova N."/>
            <person name="Balakrishnan V."/>
            <person name="Glasner J."/>
            <person name="Perna N.T."/>
        </authorList>
    </citation>
    <scope>NUCLEOTIDE SEQUENCE [LARGE SCALE GENOMIC DNA]</scope>
    <source>
        <strain evidence="1">Ech703</strain>
    </source>
</reference>
<proteinExistence type="predicted"/>
<dbReference type="AlphaFoldDB" id="C6C340"/>
<dbReference type="EMBL" id="CP001654">
    <property type="protein sequence ID" value="ACS85305.1"/>
    <property type="molecule type" value="Genomic_DNA"/>
</dbReference>
<dbReference type="KEGG" id="dda:Dd703_1505"/>